<accession>A0AA36JFR4</accession>
<sequence>MFLPSGDEEAQPLFADTGDYMEFTDMQHAQQSLGRLLDGVSNTFDMPLVFFEDMTISVLGALRAMQCATPWEPGGVLLLGPVGSGRKTCAAAASALVSSSLQRPRSVDLAGLRNEIRQFSATDSLGRGLQSFGPITEDWLLLEGGDMVLEDDIDDIIRGATRIEVQKTVHALLRTKSRAESDQDDPPRRTLKGSETSKYQGAARLAFVLCFSPSLAPEWFRQQLARFSCLSSMGVVWLQPWRHNAFLEVGTAVLSYAGLDSASLDYDAKEQRIASMSSAAAEMMEMQRAGAQTPGGGAHFISAVTTVREMLSAKEAELNKESKSLDRVADALAQMAKHLEVFQAKHGNAWREVQDCEQMVKEMEKQLEQKLQDAEEAKAHGEILSQQEEEVKLQVSKCSIVVHDATEPM</sequence>
<dbReference type="GO" id="GO:0007018">
    <property type="term" value="P:microtubule-based movement"/>
    <property type="evidence" value="ECO:0007669"/>
    <property type="project" value="InterPro"/>
</dbReference>
<gene>
    <name evidence="3" type="ORF">EVOR1521_LOCUS26740</name>
</gene>
<dbReference type="EMBL" id="CAUJNA010003532">
    <property type="protein sequence ID" value="CAJ1404259.1"/>
    <property type="molecule type" value="Genomic_DNA"/>
</dbReference>
<keyword evidence="4" id="KW-1185">Reference proteome</keyword>
<dbReference type="GO" id="GO:0045505">
    <property type="term" value="F:dynein intermediate chain binding"/>
    <property type="evidence" value="ECO:0007669"/>
    <property type="project" value="InterPro"/>
</dbReference>
<protein>
    <submittedName>
        <fullName evidence="3">Uncharacterized protein</fullName>
    </submittedName>
</protein>
<keyword evidence="1" id="KW-0175">Coiled coil</keyword>
<dbReference type="GO" id="GO:0030286">
    <property type="term" value="C:dynein complex"/>
    <property type="evidence" value="ECO:0007669"/>
    <property type="project" value="InterPro"/>
</dbReference>
<comment type="caution">
    <text evidence="3">The sequence shown here is derived from an EMBL/GenBank/DDBJ whole genome shotgun (WGS) entry which is preliminary data.</text>
</comment>
<proteinExistence type="predicted"/>
<evidence type="ECO:0000256" key="1">
    <source>
        <dbReference type="SAM" id="Coils"/>
    </source>
</evidence>
<feature type="region of interest" description="Disordered" evidence="2">
    <location>
        <begin position="176"/>
        <end position="196"/>
    </location>
</feature>
<name>A0AA36JFR4_9DINO</name>
<dbReference type="InterPro" id="IPR026983">
    <property type="entry name" value="DHC"/>
</dbReference>
<evidence type="ECO:0000256" key="2">
    <source>
        <dbReference type="SAM" id="MobiDB-lite"/>
    </source>
</evidence>
<reference evidence="3" key="1">
    <citation type="submission" date="2023-08" db="EMBL/GenBank/DDBJ databases">
        <authorList>
            <person name="Chen Y."/>
            <person name="Shah S."/>
            <person name="Dougan E. K."/>
            <person name="Thang M."/>
            <person name="Chan C."/>
        </authorList>
    </citation>
    <scope>NUCLEOTIDE SEQUENCE</scope>
</reference>
<organism evidence="3 4">
    <name type="scientific">Effrenium voratum</name>
    <dbReference type="NCBI Taxonomy" id="2562239"/>
    <lineage>
        <taxon>Eukaryota</taxon>
        <taxon>Sar</taxon>
        <taxon>Alveolata</taxon>
        <taxon>Dinophyceae</taxon>
        <taxon>Suessiales</taxon>
        <taxon>Symbiodiniaceae</taxon>
        <taxon>Effrenium</taxon>
    </lineage>
</organism>
<dbReference type="PANTHER" id="PTHR45703:SF36">
    <property type="entry name" value="DYNEIN HEAVY CHAIN, CYTOPLASMIC"/>
    <property type="match status" value="1"/>
</dbReference>
<dbReference type="AlphaFoldDB" id="A0AA36JFR4"/>
<dbReference type="Proteomes" id="UP001178507">
    <property type="component" value="Unassembled WGS sequence"/>
</dbReference>
<evidence type="ECO:0000313" key="3">
    <source>
        <dbReference type="EMBL" id="CAJ1404259.1"/>
    </source>
</evidence>
<feature type="coiled-coil region" evidence="1">
    <location>
        <begin position="353"/>
        <end position="384"/>
    </location>
</feature>
<dbReference type="PANTHER" id="PTHR45703">
    <property type="entry name" value="DYNEIN HEAVY CHAIN"/>
    <property type="match status" value="1"/>
</dbReference>
<feature type="compositionally biased region" description="Basic and acidic residues" evidence="2">
    <location>
        <begin position="177"/>
        <end position="188"/>
    </location>
</feature>
<evidence type="ECO:0000313" key="4">
    <source>
        <dbReference type="Proteomes" id="UP001178507"/>
    </source>
</evidence>
<dbReference type="GO" id="GO:0051959">
    <property type="term" value="F:dynein light intermediate chain binding"/>
    <property type="evidence" value="ECO:0007669"/>
    <property type="project" value="InterPro"/>
</dbReference>